<name>A0ACC1SI76_9HYPO</name>
<sequence length="625" mass="71366">MVEPSKLCSTCINGLNHPTAHDHHQTLDAFRQSVLEECPVCSSLWNLHEGHNGAWGEGSWGSMEYWIDKGPDPDRTDFRLLHIDPVDGSFVNVAFRLVDPKGAEYEPCFSFLDLDETTSSPRTLDHAYSWFQTCCESHSECTRSVKNKALWLPTRLLDIGVDGDVIWRVRVVAQDGPVSVPYMTLSYRWGSEPSIQLLQSNIDDFRQGKPIDDLPRTFRDMITVARRFSVRYVWIDALCIMQDSIEDWTTQSATMRYVYANSRCNIAASASSGPEQGLFRSRKPTLIRPAVVTAAPEGGEPKTYALFDRDYWLYYQQNNPLHNRGWVFQEWFLSPRVLYFTRHQMLWECMMEHKCEGFPKGLPEHPSDKHYEYLWGPDTPWKNELDTGEAKFSFGQSYRWNDLVESYSKCSFTIPTDKLPAFSGIAKLFQELTGDIYIAGLWKSRFVHLLDWKVGEPRPRSTAYLAPSWSWASVESQVHPSIANAYENALATLVDIETIDKGSDPTSGVLYGRVTLRAVLFAVEYLPWSLGPESETDVHIKSLSAAMAFYPDTIDDAPSKQRPVFCMLIRACVRNTQPTNQTLIVGSDNVPWKRVEDLEQHYVRHVENDVAVLRPDAPFTELSII</sequence>
<dbReference type="Proteomes" id="UP001148629">
    <property type="component" value="Unassembled WGS sequence"/>
</dbReference>
<dbReference type="EMBL" id="JANRMS010000412">
    <property type="protein sequence ID" value="KAJ3540356.1"/>
    <property type="molecule type" value="Genomic_DNA"/>
</dbReference>
<comment type="caution">
    <text evidence="1">The sequence shown here is derived from an EMBL/GenBank/DDBJ whole genome shotgun (WGS) entry which is preliminary data.</text>
</comment>
<gene>
    <name evidence="1" type="ORF">NM208_g5105</name>
</gene>
<organism evidence="1 2">
    <name type="scientific">Fusarium decemcellulare</name>
    <dbReference type="NCBI Taxonomy" id="57161"/>
    <lineage>
        <taxon>Eukaryota</taxon>
        <taxon>Fungi</taxon>
        <taxon>Dikarya</taxon>
        <taxon>Ascomycota</taxon>
        <taxon>Pezizomycotina</taxon>
        <taxon>Sordariomycetes</taxon>
        <taxon>Hypocreomycetidae</taxon>
        <taxon>Hypocreales</taxon>
        <taxon>Nectriaceae</taxon>
        <taxon>Fusarium</taxon>
        <taxon>Fusarium decemcellulare species complex</taxon>
    </lineage>
</organism>
<proteinExistence type="predicted"/>
<evidence type="ECO:0000313" key="1">
    <source>
        <dbReference type="EMBL" id="KAJ3540356.1"/>
    </source>
</evidence>
<reference evidence="1" key="1">
    <citation type="submission" date="2022-08" db="EMBL/GenBank/DDBJ databases">
        <title>Genome Sequence of Fusarium decemcellulare.</title>
        <authorList>
            <person name="Buettner E."/>
        </authorList>
    </citation>
    <scope>NUCLEOTIDE SEQUENCE</scope>
    <source>
        <strain evidence="1">Babe19</strain>
    </source>
</reference>
<keyword evidence="2" id="KW-1185">Reference proteome</keyword>
<accession>A0ACC1SI76</accession>
<protein>
    <submittedName>
        <fullName evidence="1">Uncharacterized protein</fullName>
    </submittedName>
</protein>
<evidence type="ECO:0000313" key="2">
    <source>
        <dbReference type="Proteomes" id="UP001148629"/>
    </source>
</evidence>